<dbReference type="eggNOG" id="KOG3626">
    <property type="taxonomic scope" value="Eukaryota"/>
</dbReference>
<evidence type="ECO:0000313" key="2">
    <source>
        <dbReference type="Proteomes" id="UP000008792"/>
    </source>
</evidence>
<dbReference type="InParanoid" id="B4MFQ9"/>
<dbReference type="FunCoup" id="B4MFQ9">
    <property type="interactions" value="1"/>
</dbReference>
<dbReference type="KEGG" id="dvi:6636364"/>
<dbReference type="EMBL" id="CH940667">
    <property type="protein sequence ID" value="EDW57230.1"/>
    <property type="molecule type" value="Genomic_DNA"/>
</dbReference>
<evidence type="ECO:0000313" key="1">
    <source>
        <dbReference type="EMBL" id="EDW57230.1"/>
    </source>
</evidence>
<dbReference type="AlphaFoldDB" id="B4MFQ9"/>
<organism evidence="1 2">
    <name type="scientific">Drosophila virilis</name>
    <name type="common">Fruit fly</name>
    <dbReference type="NCBI Taxonomy" id="7244"/>
    <lineage>
        <taxon>Eukaryota</taxon>
        <taxon>Metazoa</taxon>
        <taxon>Ecdysozoa</taxon>
        <taxon>Arthropoda</taxon>
        <taxon>Hexapoda</taxon>
        <taxon>Insecta</taxon>
        <taxon>Pterygota</taxon>
        <taxon>Neoptera</taxon>
        <taxon>Endopterygota</taxon>
        <taxon>Diptera</taxon>
        <taxon>Brachycera</taxon>
        <taxon>Muscomorpha</taxon>
        <taxon>Ephydroidea</taxon>
        <taxon>Drosophilidae</taxon>
        <taxon>Drosophila</taxon>
    </lineage>
</organism>
<dbReference type="STRING" id="7244.B4MFQ9"/>
<keyword evidence="2" id="KW-1185">Reference proteome</keyword>
<gene>
    <name evidence="1" type="primary">Dvir\GJ14986</name>
    <name evidence="1" type="ORF">Dvir_GJ14986</name>
</gene>
<dbReference type="OrthoDB" id="7860738at2759"/>
<accession>B4MFQ9</accession>
<dbReference type="PhylomeDB" id="B4MFQ9"/>
<protein>
    <submittedName>
        <fullName evidence="1">Uncharacterized protein</fullName>
    </submittedName>
</protein>
<reference evidence="1 2" key="1">
    <citation type="journal article" date="2007" name="Nature">
        <title>Evolution of genes and genomes on the Drosophila phylogeny.</title>
        <authorList>
            <consortium name="Drosophila 12 Genomes Consortium"/>
            <person name="Clark A.G."/>
            <person name="Eisen M.B."/>
            <person name="Smith D.R."/>
            <person name="Bergman C.M."/>
            <person name="Oliver B."/>
            <person name="Markow T.A."/>
            <person name="Kaufman T.C."/>
            <person name="Kellis M."/>
            <person name="Gelbart W."/>
            <person name="Iyer V.N."/>
            <person name="Pollard D.A."/>
            <person name="Sackton T.B."/>
            <person name="Larracuente A.M."/>
            <person name="Singh N.D."/>
            <person name="Abad J.P."/>
            <person name="Abt D.N."/>
            <person name="Adryan B."/>
            <person name="Aguade M."/>
            <person name="Akashi H."/>
            <person name="Anderson W.W."/>
            <person name="Aquadro C.F."/>
            <person name="Ardell D.H."/>
            <person name="Arguello R."/>
            <person name="Artieri C.G."/>
            <person name="Barbash D.A."/>
            <person name="Barker D."/>
            <person name="Barsanti P."/>
            <person name="Batterham P."/>
            <person name="Batzoglou S."/>
            <person name="Begun D."/>
            <person name="Bhutkar A."/>
            <person name="Blanco E."/>
            <person name="Bosak S.A."/>
            <person name="Bradley R.K."/>
            <person name="Brand A.D."/>
            <person name="Brent M.R."/>
            <person name="Brooks A.N."/>
            <person name="Brown R.H."/>
            <person name="Butlin R.K."/>
            <person name="Caggese C."/>
            <person name="Calvi B.R."/>
            <person name="Bernardo de Carvalho A."/>
            <person name="Caspi A."/>
            <person name="Castrezana S."/>
            <person name="Celniker S.E."/>
            <person name="Chang J.L."/>
            <person name="Chapple C."/>
            <person name="Chatterji S."/>
            <person name="Chinwalla A."/>
            <person name="Civetta A."/>
            <person name="Clifton S.W."/>
            <person name="Comeron J.M."/>
            <person name="Costello J.C."/>
            <person name="Coyne J.A."/>
            <person name="Daub J."/>
            <person name="David R.G."/>
            <person name="Delcher A.L."/>
            <person name="Delehaunty K."/>
            <person name="Do C.B."/>
            <person name="Ebling H."/>
            <person name="Edwards K."/>
            <person name="Eickbush T."/>
            <person name="Evans J.D."/>
            <person name="Filipski A."/>
            <person name="Findeiss S."/>
            <person name="Freyhult E."/>
            <person name="Fulton L."/>
            <person name="Fulton R."/>
            <person name="Garcia A.C."/>
            <person name="Gardiner A."/>
            <person name="Garfield D.A."/>
            <person name="Garvin B.E."/>
            <person name="Gibson G."/>
            <person name="Gilbert D."/>
            <person name="Gnerre S."/>
            <person name="Godfrey J."/>
            <person name="Good R."/>
            <person name="Gotea V."/>
            <person name="Gravely B."/>
            <person name="Greenberg A.J."/>
            <person name="Griffiths-Jones S."/>
            <person name="Gross S."/>
            <person name="Guigo R."/>
            <person name="Gustafson E.A."/>
            <person name="Haerty W."/>
            <person name="Hahn M.W."/>
            <person name="Halligan D.L."/>
            <person name="Halpern A.L."/>
            <person name="Halter G.M."/>
            <person name="Han M.V."/>
            <person name="Heger A."/>
            <person name="Hillier L."/>
            <person name="Hinrichs A.S."/>
            <person name="Holmes I."/>
            <person name="Hoskins R.A."/>
            <person name="Hubisz M.J."/>
            <person name="Hultmark D."/>
            <person name="Huntley M.A."/>
            <person name="Jaffe D.B."/>
            <person name="Jagadeeshan S."/>
            <person name="Jeck W.R."/>
            <person name="Johnson J."/>
            <person name="Jones C.D."/>
            <person name="Jordan W.C."/>
            <person name="Karpen G.H."/>
            <person name="Kataoka E."/>
            <person name="Keightley P.D."/>
            <person name="Kheradpour P."/>
            <person name="Kirkness E.F."/>
            <person name="Koerich L.B."/>
            <person name="Kristiansen K."/>
            <person name="Kudrna D."/>
            <person name="Kulathinal R.J."/>
            <person name="Kumar S."/>
            <person name="Kwok R."/>
            <person name="Lander E."/>
            <person name="Langley C.H."/>
            <person name="Lapoint R."/>
            <person name="Lazzaro B.P."/>
            <person name="Lee S.J."/>
            <person name="Levesque L."/>
            <person name="Li R."/>
            <person name="Lin C.F."/>
            <person name="Lin M.F."/>
            <person name="Lindblad-Toh K."/>
            <person name="Llopart A."/>
            <person name="Long M."/>
            <person name="Low L."/>
            <person name="Lozovsky E."/>
            <person name="Lu J."/>
            <person name="Luo M."/>
            <person name="Machado C.A."/>
            <person name="Makalowski W."/>
            <person name="Marzo M."/>
            <person name="Matsuda M."/>
            <person name="Matzkin L."/>
            <person name="McAllister B."/>
            <person name="McBride C.S."/>
            <person name="McKernan B."/>
            <person name="McKernan K."/>
            <person name="Mendez-Lago M."/>
            <person name="Minx P."/>
            <person name="Mollenhauer M.U."/>
            <person name="Montooth K."/>
            <person name="Mount S.M."/>
            <person name="Mu X."/>
            <person name="Myers E."/>
            <person name="Negre B."/>
            <person name="Newfeld S."/>
            <person name="Nielsen R."/>
            <person name="Noor M.A."/>
            <person name="O'Grady P."/>
            <person name="Pachter L."/>
            <person name="Papaceit M."/>
            <person name="Parisi M.J."/>
            <person name="Parisi M."/>
            <person name="Parts L."/>
            <person name="Pedersen J.S."/>
            <person name="Pesole G."/>
            <person name="Phillippy A.M."/>
            <person name="Ponting C.P."/>
            <person name="Pop M."/>
            <person name="Porcelli D."/>
            <person name="Powell J.R."/>
            <person name="Prohaska S."/>
            <person name="Pruitt K."/>
            <person name="Puig M."/>
            <person name="Quesneville H."/>
            <person name="Ram K.R."/>
            <person name="Rand D."/>
            <person name="Rasmussen M.D."/>
            <person name="Reed L.K."/>
            <person name="Reenan R."/>
            <person name="Reily A."/>
            <person name="Remington K.A."/>
            <person name="Rieger T.T."/>
            <person name="Ritchie M.G."/>
            <person name="Robin C."/>
            <person name="Rogers Y.H."/>
            <person name="Rohde C."/>
            <person name="Rozas J."/>
            <person name="Rubenfield M.J."/>
            <person name="Ruiz A."/>
            <person name="Russo S."/>
            <person name="Salzberg S.L."/>
            <person name="Sanchez-Gracia A."/>
            <person name="Saranga D.J."/>
            <person name="Sato H."/>
            <person name="Schaeffer S.W."/>
            <person name="Schatz M.C."/>
            <person name="Schlenke T."/>
            <person name="Schwartz R."/>
            <person name="Segarra C."/>
            <person name="Singh R.S."/>
            <person name="Sirot L."/>
            <person name="Sirota M."/>
            <person name="Sisneros N.B."/>
            <person name="Smith C.D."/>
            <person name="Smith T.F."/>
            <person name="Spieth J."/>
            <person name="Stage D.E."/>
            <person name="Stark A."/>
            <person name="Stephan W."/>
            <person name="Strausberg R.L."/>
            <person name="Strempel S."/>
            <person name="Sturgill D."/>
            <person name="Sutton G."/>
            <person name="Sutton G.G."/>
            <person name="Tao W."/>
            <person name="Teichmann S."/>
            <person name="Tobari Y.N."/>
            <person name="Tomimura Y."/>
            <person name="Tsolas J.M."/>
            <person name="Valente V.L."/>
            <person name="Venter E."/>
            <person name="Venter J.C."/>
            <person name="Vicario S."/>
            <person name="Vieira F.G."/>
            <person name="Vilella A.J."/>
            <person name="Villasante A."/>
            <person name="Walenz B."/>
            <person name="Wang J."/>
            <person name="Wasserman M."/>
            <person name="Watts T."/>
            <person name="Wilson D."/>
            <person name="Wilson R.K."/>
            <person name="Wing R.A."/>
            <person name="Wolfner M.F."/>
            <person name="Wong A."/>
            <person name="Wong G.K."/>
            <person name="Wu C.I."/>
            <person name="Wu G."/>
            <person name="Yamamoto D."/>
            <person name="Yang H.P."/>
            <person name="Yang S.P."/>
            <person name="Yorke J.A."/>
            <person name="Yoshida K."/>
            <person name="Zdobnov E."/>
            <person name="Zhang P."/>
            <person name="Zhang Y."/>
            <person name="Zimin A.V."/>
            <person name="Baldwin J."/>
            <person name="Abdouelleil A."/>
            <person name="Abdulkadir J."/>
            <person name="Abebe A."/>
            <person name="Abera B."/>
            <person name="Abreu J."/>
            <person name="Acer S.C."/>
            <person name="Aftuck L."/>
            <person name="Alexander A."/>
            <person name="An P."/>
            <person name="Anderson E."/>
            <person name="Anderson S."/>
            <person name="Arachi H."/>
            <person name="Azer M."/>
            <person name="Bachantsang P."/>
            <person name="Barry A."/>
            <person name="Bayul T."/>
            <person name="Berlin A."/>
            <person name="Bessette D."/>
            <person name="Bloom T."/>
            <person name="Blye J."/>
            <person name="Boguslavskiy L."/>
            <person name="Bonnet C."/>
            <person name="Boukhgalter B."/>
            <person name="Bourzgui I."/>
            <person name="Brown A."/>
            <person name="Cahill P."/>
            <person name="Channer S."/>
            <person name="Cheshatsang Y."/>
            <person name="Chuda L."/>
            <person name="Citroen M."/>
            <person name="Collymore A."/>
            <person name="Cooke P."/>
            <person name="Costello M."/>
            <person name="D'Aco K."/>
            <person name="Daza R."/>
            <person name="De Haan G."/>
            <person name="DeGray S."/>
            <person name="DeMaso C."/>
            <person name="Dhargay N."/>
            <person name="Dooley K."/>
            <person name="Dooley E."/>
            <person name="Doricent M."/>
            <person name="Dorje P."/>
            <person name="Dorjee K."/>
            <person name="Dupes A."/>
            <person name="Elong R."/>
            <person name="Falk J."/>
            <person name="Farina A."/>
            <person name="Faro S."/>
            <person name="Ferguson D."/>
            <person name="Fisher S."/>
            <person name="Foley C.D."/>
            <person name="Franke A."/>
            <person name="Friedrich D."/>
            <person name="Gadbois L."/>
            <person name="Gearin G."/>
            <person name="Gearin C.R."/>
            <person name="Giannoukos G."/>
            <person name="Goode T."/>
            <person name="Graham J."/>
            <person name="Grandbois E."/>
            <person name="Grewal S."/>
            <person name="Gyaltsen K."/>
            <person name="Hafez N."/>
            <person name="Hagos B."/>
            <person name="Hall J."/>
            <person name="Henson C."/>
            <person name="Hollinger A."/>
            <person name="Honan T."/>
            <person name="Huard M.D."/>
            <person name="Hughes L."/>
            <person name="Hurhula B."/>
            <person name="Husby M.E."/>
            <person name="Kamat A."/>
            <person name="Kanga B."/>
            <person name="Kashin S."/>
            <person name="Khazanovich D."/>
            <person name="Kisner P."/>
            <person name="Lance K."/>
            <person name="Lara M."/>
            <person name="Lee W."/>
            <person name="Lennon N."/>
            <person name="Letendre F."/>
            <person name="LeVine R."/>
            <person name="Lipovsky A."/>
            <person name="Liu X."/>
            <person name="Liu J."/>
            <person name="Liu S."/>
            <person name="Lokyitsang T."/>
            <person name="Lokyitsang Y."/>
            <person name="Lubonja R."/>
            <person name="Lui A."/>
            <person name="MacDonald P."/>
            <person name="Magnisalis V."/>
            <person name="Maru K."/>
            <person name="Matthews C."/>
            <person name="McCusker W."/>
            <person name="McDonough S."/>
            <person name="Mehta T."/>
            <person name="Meldrim J."/>
            <person name="Meneus L."/>
            <person name="Mihai O."/>
            <person name="Mihalev A."/>
            <person name="Mihova T."/>
            <person name="Mittelman R."/>
            <person name="Mlenga V."/>
            <person name="Montmayeur A."/>
            <person name="Mulrain L."/>
            <person name="Navidi A."/>
            <person name="Naylor J."/>
            <person name="Negash T."/>
            <person name="Nguyen T."/>
            <person name="Nguyen N."/>
            <person name="Nicol R."/>
            <person name="Norbu C."/>
            <person name="Norbu N."/>
            <person name="Novod N."/>
            <person name="O'Neill B."/>
            <person name="Osman S."/>
            <person name="Markiewicz E."/>
            <person name="Oyono O.L."/>
            <person name="Patti C."/>
            <person name="Phunkhang P."/>
            <person name="Pierre F."/>
            <person name="Priest M."/>
            <person name="Raghuraman S."/>
            <person name="Rege F."/>
            <person name="Reyes R."/>
            <person name="Rise C."/>
            <person name="Rogov P."/>
            <person name="Ross K."/>
            <person name="Ryan E."/>
            <person name="Settipalli S."/>
            <person name="Shea T."/>
            <person name="Sherpa N."/>
            <person name="Shi L."/>
            <person name="Shih D."/>
            <person name="Sparrow T."/>
            <person name="Spaulding J."/>
            <person name="Stalker J."/>
            <person name="Stange-Thomann N."/>
            <person name="Stavropoulos S."/>
            <person name="Stone C."/>
            <person name="Strader C."/>
            <person name="Tesfaye S."/>
            <person name="Thomson T."/>
            <person name="Thoulutsang Y."/>
            <person name="Thoulutsang D."/>
            <person name="Topham K."/>
            <person name="Topping I."/>
            <person name="Tsamla T."/>
            <person name="Vassiliev H."/>
            <person name="Vo A."/>
            <person name="Wangchuk T."/>
            <person name="Wangdi T."/>
            <person name="Weiand M."/>
            <person name="Wilkinson J."/>
            <person name="Wilson A."/>
            <person name="Yadav S."/>
            <person name="Young G."/>
            <person name="Yu Q."/>
            <person name="Zembek L."/>
            <person name="Zhong D."/>
            <person name="Zimmer A."/>
            <person name="Zwirko Z."/>
            <person name="Jaffe D.B."/>
            <person name="Alvarez P."/>
            <person name="Brockman W."/>
            <person name="Butler J."/>
            <person name="Chin C."/>
            <person name="Gnerre S."/>
            <person name="Grabherr M."/>
            <person name="Kleber M."/>
            <person name="Mauceli E."/>
            <person name="MacCallum I."/>
        </authorList>
    </citation>
    <scope>NUCLEOTIDE SEQUENCE [LARGE SCALE GENOMIC DNA]</scope>
    <source>
        <strain evidence="2">Tucson 15010-1051.87</strain>
    </source>
</reference>
<name>B4MFQ9_DROVI</name>
<proteinExistence type="predicted"/>
<sequence>MAENSCCKWKEILSKNLPRKCPANCFNPLNGPCPDYKIVDVVNREASVVKAILEPEPPIRRIIDTKALCSKCCGLAENTPEKCCNLCDAQNGTQRNNLCSAACRPLGTKLHLEEWTKRPRPKPTYKHSLFVDSETLAGRVFPVKFRLRRIKNHCSDCGKELYFRDPITDNSNVVVLTNCCDVKVYHNRALENWHRVPILSITGDSKMKKKTINEICQLEPKKLPPVVDIIAKSIDKLTISKRKSKKGKKGKKGKK</sequence>
<dbReference type="Proteomes" id="UP000008792">
    <property type="component" value="Unassembled WGS sequence"/>
</dbReference>
<dbReference type="HOGENOM" id="CLU_1066606_0_0_1"/>
<dbReference type="OMA" id="NCCDVEV"/>